<dbReference type="AlphaFoldDB" id="X0TWZ2"/>
<dbReference type="Gene3D" id="1.10.274.10">
    <property type="entry name" value="PtsI, HPr-binding domain"/>
    <property type="match status" value="1"/>
</dbReference>
<dbReference type="GO" id="GO:0009401">
    <property type="term" value="P:phosphoenolpyruvate-dependent sugar phosphotransferase system"/>
    <property type="evidence" value="ECO:0007669"/>
    <property type="project" value="InterPro"/>
</dbReference>
<dbReference type="PANTHER" id="PTHR46244">
    <property type="entry name" value="PHOSPHOENOLPYRUVATE-PROTEIN PHOSPHOTRANSFERASE"/>
    <property type="match status" value="1"/>
</dbReference>
<dbReference type="InterPro" id="IPR015813">
    <property type="entry name" value="Pyrv/PenolPyrv_kinase-like_dom"/>
</dbReference>
<evidence type="ECO:0000256" key="1">
    <source>
        <dbReference type="ARBA" id="ARBA00001946"/>
    </source>
</evidence>
<dbReference type="GO" id="GO:0046872">
    <property type="term" value="F:metal ion binding"/>
    <property type="evidence" value="ECO:0007669"/>
    <property type="project" value="UniProtKB-KW"/>
</dbReference>
<keyword evidence="6" id="KW-0460">Magnesium</keyword>
<proteinExistence type="inferred from homology"/>
<dbReference type="PANTHER" id="PTHR46244:SF3">
    <property type="entry name" value="PHOSPHOENOLPYRUVATE-PROTEIN PHOSPHOTRANSFERASE"/>
    <property type="match status" value="1"/>
</dbReference>
<dbReference type="InterPro" id="IPR036637">
    <property type="entry name" value="Phosphohistidine_dom_sf"/>
</dbReference>
<dbReference type="Gene3D" id="3.50.30.10">
    <property type="entry name" value="Phosphohistidine domain"/>
    <property type="match status" value="1"/>
</dbReference>
<dbReference type="SUPFAM" id="SSF52009">
    <property type="entry name" value="Phosphohistidine domain"/>
    <property type="match status" value="1"/>
</dbReference>
<evidence type="ECO:0000256" key="3">
    <source>
        <dbReference type="ARBA" id="ARBA00022679"/>
    </source>
</evidence>
<dbReference type="Pfam" id="PF00391">
    <property type="entry name" value="PEP-utilizers"/>
    <property type="match status" value="1"/>
</dbReference>
<evidence type="ECO:0000259" key="8">
    <source>
        <dbReference type="Pfam" id="PF02896"/>
    </source>
</evidence>
<feature type="domain" description="PEP-utilising enzyme mobile" evidence="7">
    <location>
        <begin position="61"/>
        <end position="131"/>
    </location>
</feature>
<evidence type="ECO:0008006" key="10">
    <source>
        <dbReference type="Google" id="ProtNLM"/>
    </source>
</evidence>
<organism evidence="9">
    <name type="scientific">marine sediment metagenome</name>
    <dbReference type="NCBI Taxonomy" id="412755"/>
    <lineage>
        <taxon>unclassified sequences</taxon>
        <taxon>metagenomes</taxon>
        <taxon>ecological metagenomes</taxon>
    </lineage>
</organism>
<comment type="cofactor">
    <cofactor evidence="1">
        <name>Mg(2+)</name>
        <dbReference type="ChEBI" id="CHEBI:18420"/>
    </cofactor>
</comment>
<evidence type="ECO:0000256" key="6">
    <source>
        <dbReference type="ARBA" id="ARBA00022842"/>
    </source>
</evidence>
<dbReference type="InterPro" id="IPR050499">
    <property type="entry name" value="PEP-utilizing_PTS_enzyme"/>
</dbReference>
<keyword evidence="3" id="KW-0808">Transferase</keyword>
<keyword evidence="5" id="KW-0418">Kinase</keyword>
<feature type="domain" description="PEP-utilising enzyme C-terminal" evidence="8">
    <location>
        <begin position="159"/>
        <end position="273"/>
    </location>
</feature>
<dbReference type="InterPro" id="IPR040442">
    <property type="entry name" value="Pyrv_kinase-like_dom_sf"/>
</dbReference>
<feature type="non-terminal residue" evidence="9">
    <location>
        <position position="275"/>
    </location>
</feature>
<keyword evidence="4" id="KW-0479">Metal-binding</keyword>
<comment type="caution">
    <text evidence="9">The sequence shown here is derived from an EMBL/GenBank/DDBJ whole genome shotgun (WGS) entry which is preliminary data.</text>
</comment>
<feature type="non-terminal residue" evidence="9">
    <location>
        <position position="1"/>
    </location>
</feature>
<dbReference type="SUPFAM" id="SSF51621">
    <property type="entry name" value="Phosphoenolpyruvate/pyruvate domain"/>
    <property type="match status" value="1"/>
</dbReference>
<accession>X0TWZ2</accession>
<name>X0TWZ2_9ZZZZ</name>
<dbReference type="EMBL" id="BARS01019596">
    <property type="protein sequence ID" value="GAF92657.1"/>
    <property type="molecule type" value="Genomic_DNA"/>
</dbReference>
<dbReference type="InterPro" id="IPR008279">
    <property type="entry name" value="PEP-util_enz_mobile_dom"/>
</dbReference>
<evidence type="ECO:0000256" key="2">
    <source>
        <dbReference type="ARBA" id="ARBA00007837"/>
    </source>
</evidence>
<evidence type="ECO:0000256" key="4">
    <source>
        <dbReference type="ARBA" id="ARBA00022723"/>
    </source>
</evidence>
<comment type="similarity">
    <text evidence="2">Belongs to the PEP-utilizing enzyme family.</text>
</comment>
<dbReference type="Gene3D" id="3.20.20.60">
    <property type="entry name" value="Phosphoenolpyruvate-binding domains"/>
    <property type="match status" value="1"/>
</dbReference>
<dbReference type="InterPro" id="IPR000121">
    <property type="entry name" value="PEP_util_C"/>
</dbReference>
<sequence>REKRAAAAYATSEIMRKYQRRFMQMSDPLLVERIRDVQDIERRLLRMILGDSREDLAHLAKPVILIAHDLTPTQTAQLAGTKVMGVALDSGAETSHTAILLRSWGRPAVIGLNDVSTRISGGDTVIVDGANQLVIANPNQATLEEYHGREAAYARLSDELGELWDLPAVTRDGERVYLFSNIEFPHEARVSIGKGSDGVGLYRTEFLFLRPEDGPPSEEEQYEAYREVILGAEGRPVTIRTFDLGADKYTQQRSYEQERNPMLGLRSIRYSLQNL</sequence>
<gene>
    <name evidence="9" type="ORF">S01H1_31729</name>
</gene>
<dbReference type="Pfam" id="PF02896">
    <property type="entry name" value="PEP-utilizers_C"/>
    <property type="match status" value="1"/>
</dbReference>
<evidence type="ECO:0000259" key="7">
    <source>
        <dbReference type="Pfam" id="PF00391"/>
    </source>
</evidence>
<protein>
    <recommendedName>
        <fullName evidence="10">Phosphoenolpyruvate--protein phosphotransferase</fullName>
    </recommendedName>
</protein>
<evidence type="ECO:0000256" key="5">
    <source>
        <dbReference type="ARBA" id="ARBA00022777"/>
    </source>
</evidence>
<dbReference type="GO" id="GO:0016301">
    <property type="term" value="F:kinase activity"/>
    <property type="evidence" value="ECO:0007669"/>
    <property type="project" value="UniProtKB-KW"/>
</dbReference>
<dbReference type="InterPro" id="IPR036618">
    <property type="entry name" value="PtsI_HPr-bd_sf"/>
</dbReference>
<evidence type="ECO:0000313" key="9">
    <source>
        <dbReference type="EMBL" id="GAF92657.1"/>
    </source>
</evidence>
<reference evidence="9" key="1">
    <citation type="journal article" date="2014" name="Front. Microbiol.">
        <title>High frequency of phylogenetically diverse reductive dehalogenase-homologous genes in deep subseafloor sedimentary metagenomes.</title>
        <authorList>
            <person name="Kawai M."/>
            <person name="Futagami T."/>
            <person name="Toyoda A."/>
            <person name="Takaki Y."/>
            <person name="Nishi S."/>
            <person name="Hori S."/>
            <person name="Arai W."/>
            <person name="Tsubouchi T."/>
            <person name="Morono Y."/>
            <person name="Uchiyama I."/>
            <person name="Ito T."/>
            <person name="Fujiyama A."/>
            <person name="Inagaki F."/>
            <person name="Takami H."/>
        </authorList>
    </citation>
    <scope>NUCLEOTIDE SEQUENCE</scope>
    <source>
        <strain evidence="9">Expedition CK06-06</strain>
    </source>
</reference>